<dbReference type="Pfam" id="PF02018">
    <property type="entry name" value="CBM_4_9"/>
    <property type="match status" value="1"/>
</dbReference>
<dbReference type="SUPFAM" id="SSF48208">
    <property type="entry name" value="Six-hairpin glycosidases"/>
    <property type="match status" value="1"/>
</dbReference>
<keyword evidence="8" id="KW-0732">Signal</keyword>
<dbReference type="InterPro" id="IPR008979">
    <property type="entry name" value="Galactose-bd-like_sf"/>
</dbReference>
<gene>
    <name evidence="10" type="primary">cenC</name>
    <name evidence="10" type="ORF">Lsed01_02226</name>
</gene>
<dbReference type="InterPro" id="IPR003305">
    <property type="entry name" value="CenC_carb-bd"/>
</dbReference>
<dbReference type="Pfam" id="PF02927">
    <property type="entry name" value="CelD_N"/>
    <property type="match status" value="1"/>
</dbReference>
<evidence type="ECO:0000256" key="1">
    <source>
        <dbReference type="ARBA" id="ARBA00007072"/>
    </source>
</evidence>
<feature type="signal peptide" evidence="8">
    <location>
        <begin position="1"/>
        <end position="27"/>
    </location>
</feature>
<feature type="domain" description="SLH" evidence="9">
    <location>
        <begin position="911"/>
        <end position="973"/>
    </location>
</feature>
<feature type="chain" id="PRO_5044990909" description="Endoglucanase" evidence="8">
    <location>
        <begin position="28"/>
        <end position="1094"/>
    </location>
</feature>
<dbReference type="EMBL" id="BAABRR010000013">
    <property type="protein sequence ID" value="GAA5519769.1"/>
    <property type="molecule type" value="Genomic_DNA"/>
</dbReference>
<dbReference type="InterPro" id="IPR001119">
    <property type="entry name" value="SLH_dom"/>
</dbReference>
<evidence type="ECO:0000256" key="5">
    <source>
        <dbReference type="ARBA" id="ARBA00023326"/>
    </source>
</evidence>
<dbReference type="InterPro" id="IPR001701">
    <property type="entry name" value="Glyco_hydro_9"/>
</dbReference>
<sequence length="1094" mass="116895">MGQLKRALSRSAMVALLVVAGATPAAADVTNGGFDDGETGWFAYGFAATTTDDGRFCGEVPASAENPWDAAVGQNFTELAPGEYTLTYTASGDGAVTAVVGQGAEPYAQYWTSATTVTPDPATVVETVTITGETSSPQLAFQVGGNAGATFCLDDVSLVPAGTEYLSNTDFATETAPWWTSNVTSSTLVDGVWCLDIPGGTTNPWDVIVGYNDVGNLDPETGQYVLPAGPYTLSFTGSGAGPVRAIVGDNGAPYGTYGELIQTAPDGTYSASFTLDEPTPSSPELPNLQVAFQVGGSASPWTFCLDEASLIGGGAVEEYSPDTGPRVRVNQVGYLTGGPKQATLVTEASEPVAWQLLDGATVVAESMTTVQGVDASAGVNVHLIDFSDVTDPGTYTLAADGETSYEFEIGTEAYQQLRYDSLNYFYLARSGIEIDGAIVGEDYAREAGHVSSPADGVANKGDLDVPCQNVTDSQAVYGEPWTCDYTLDVVGGWYDAGDHGKYVVNGGIATAQLLGTYERSLTAPGAATDALADGTLDVPESSNGVPDVLDEARWELEFMLAMQVPDGEQYAGMVHHKIHDDGWTGLPLMPAADSQVRELHRPSTAATLNVAATAAQGARLFEAYDPDFAADLLEAARSTWEAALGTPALYAPAADGADGGGPYDDDDVTDEFYWAAAELFLTTGEQEFADFLADSPIHTADSFPTTAFSWDALDAIAKMNLATVPNDLADRDAIVAQVIDGADAILAVQEEQEFGLALPDDAFEWGSNSQVLNNQVVLATAFDLTGERAYADAVVESMDYLLGRNALNQSYVTGYGEVYSENQHSRWFSAQLNGDLPHPPAGSVAGGPNTTTSTWDPTFAALYPDQDCAPQWCYVDHIQSWSTNEITVNWNSALSWVASFVADLDQADRIGNPPFSDVHEGLEHYEAIRWMWQNGMTTGFDDGTFRPFSPITRDAVAAFMYRLADPEGYVAPETSHFTDITPENTEFYTEINWLYDAGISTGWADGTFRPQGKTTRDAMAAFLYRYLEPEGYEAPVMSHFTDVTTENTEFYTEINWLYDAGISTGWADGTFRKASPITRDAYSAFLYRIMTAAD</sequence>
<dbReference type="PROSITE" id="PS00592">
    <property type="entry name" value="GH9_2"/>
    <property type="match status" value="1"/>
</dbReference>
<dbReference type="InterPro" id="IPR033126">
    <property type="entry name" value="Glyco_hydro_9_Asp/Glu_AS"/>
</dbReference>
<dbReference type="SUPFAM" id="SSF49785">
    <property type="entry name" value="Galactose-binding domain-like"/>
    <property type="match status" value="2"/>
</dbReference>
<keyword evidence="11" id="KW-1185">Reference proteome</keyword>
<dbReference type="PROSITE" id="PS51272">
    <property type="entry name" value="SLH"/>
    <property type="match status" value="3"/>
</dbReference>
<feature type="active site" evidence="6">
    <location>
        <position position="824"/>
    </location>
</feature>
<feature type="active site" evidence="7">
    <location>
        <position position="876"/>
    </location>
</feature>
<dbReference type="Gene3D" id="1.50.10.10">
    <property type="match status" value="1"/>
</dbReference>
<proteinExistence type="inferred from homology"/>
<name>A0ABP9WJ73_9MICO</name>
<dbReference type="PANTHER" id="PTHR22298">
    <property type="entry name" value="ENDO-1,4-BETA-GLUCANASE"/>
    <property type="match status" value="1"/>
</dbReference>
<keyword evidence="3 6" id="KW-0119">Carbohydrate metabolism</keyword>
<evidence type="ECO:0000256" key="8">
    <source>
        <dbReference type="RuleBase" id="RU361166"/>
    </source>
</evidence>
<dbReference type="Gene3D" id="2.60.120.260">
    <property type="entry name" value="Galactose-binding domain-like"/>
    <property type="match status" value="2"/>
</dbReference>
<comment type="similarity">
    <text evidence="1 6 8">Belongs to the glycosyl hydrolase 9 (cellulase E) family.</text>
</comment>
<organism evidence="10 11">
    <name type="scientific">Demequina sediminis</name>
    <dbReference type="NCBI Taxonomy" id="1930058"/>
    <lineage>
        <taxon>Bacteria</taxon>
        <taxon>Bacillati</taxon>
        <taxon>Actinomycetota</taxon>
        <taxon>Actinomycetes</taxon>
        <taxon>Micrococcales</taxon>
        <taxon>Demequinaceae</taxon>
        <taxon>Demequina</taxon>
    </lineage>
</organism>
<keyword evidence="8" id="KW-0136">Cellulose degradation</keyword>
<comment type="catalytic activity">
    <reaction evidence="8">
        <text>Endohydrolysis of (1-&gt;4)-beta-D-glucosidic linkages in cellulose, lichenin and cereal beta-D-glucans.</text>
        <dbReference type="EC" id="3.2.1.4"/>
    </reaction>
</comment>
<dbReference type="EC" id="3.2.1.4" evidence="8"/>
<dbReference type="PROSITE" id="PS00698">
    <property type="entry name" value="GH9_3"/>
    <property type="match status" value="1"/>
</dbReference>
<evidence type="ECO:0000256" key="7">
    <source>
        <dbReference type="PROSITE-ProRule" id="PRU10060"/>
    </source>
</evidence>
<dbReference type="Proteomes" id="UP001426770">
    <property type="component" value="Unassembled WGS sequence"/>
</dbReference>
<accession>A0ABP9WJ73</accession>
<dbReference type="InterPro" id="IPR014756">
    <property type="entry name" value="Ig_E-set"/>
</dbReference>
<dbReference type="Pfam" id="PF00759">
    <property type="entry name" value="Glyco_hydro_9"/>
    <property type="match status" value="1"/>
</dbReference>
<dbReference type="InterPro" id="IPR004197">
    <property type="entry name" value="Cellulase_Ig-like"/>
</dbReference>
<evidence type="ECO:0000313" key="10">
    <source>
        <dbReference type="EMBL" id="GAA5519769.1"/>
    </source>
</evidence>
<evidence type="ECO:0000313" key="11">
    <source>
        <dbReference type="Proteomes" id="UP001426770"/>
    </source>
</evidence>
<comment type="caution">
    <text evidence="10">The sequence shown here is derived from an EMBL/GenBank/DDBJ whole genome shotgun (WGS) entry which is preliminary data.</text>
</comment>
<dbReference type="InterPro" id="IPR018221">
    <property type="entry name" value="Glyco_hydro_9_His_AS"/>
</dbReference>
<dbReference type="CDD" id="cd02850">
    <property type="entry name" value="E_set_Cellulase_N"/>
    <property type="match status" value="1"/>
</dbReference>
<dbReference type="InterPro" id="IPR012341">
    <property type="entry name" value="6hp_glycosidase-like_sf"/>
</dbReference>
<keyword evidence="4 6" id="KW-0326">Glycosidase</keyword>
<reference evidence="10 11" key="1">
    <citation type="submission" date="2024-02" db="EMBL/GenBank/DDBJ databases">
        <title>Lysinimicrobium sediminis NBRC 112286.</title>
        <authorList>
            <person name="Ichikawa N."/>
            <person name="Katano-Makiyama Y."/>
            <person name="Hidaka K."/>
        </authorList>
    </citation>
    <scope>NUCLEOTIDE SEQUENCE [LARGE SCALE GENOMIC DNA]</scope>
    <source>
        <strain evidence="10 11">NBRC 112286</strain>
    </source>
</reference>
<dbReference type="SUPFAM" id="SSF81296">
    <property type="entry name" value="E set domains"/>
    <property type="match status" value="1"/>
</dbReference>
<evidence type="ECO:0000256" key="6">
    <source>
        <dbReference type="PROSITE-ProRule" id="PRU10059"/>
    </source>
</evidence>
<dbReference type="InterPro" id="IPR013783">
    <property type="entry name" value="Ig-like_fold"/>
</dbReference>
<keyword evidence="2 6" id="KW-0378">Hydrolase</keyword>
<dbReference type="Gene3D" id="2.60.40.10">
    <property type="entry name" value="Immunoglobulins"/>
    <property type="match status" value="1"/>
</dbReference>
<evidence type="ECO:0000256" key="3">
    <source>
        <dbReference type="ARBA" id="ARBA00023277"/>
    </source>
</evidence>
<feature type="domain" description="SLH" evidence="9">
    <location>
        <begin position="1038"/>
        <end position="1094"/>
    </location>
</feature>
<dbReference type="Pfam" id="PF00395">
    <property type="entry name" value="SLH"/>
    <property type="match status" value="3"/>
</dbReference>
<dbReference type="InterPro" id="IPR008928">
    <property type="entry name" value="6-hairpin_glycosidase_sf"/>
</dbReference>
<keyword evidence="5 6" id="KW-0624">Polysaccharide degradation</keyword>
<evidence type="ECO:0000259" key="9">
    <source>
        <dbReference type="PROSITE" id="PS51272"/>
    </source>
</evidence>
<feature type="active site" evidence="7">
    <location>
        <position position="885"/>
    </location>
</feature>
<protein>
    <recommendedName>
        <fullName evidence="8">Endoglucanase</fullName>
        <ecNumber evidence="8">3.2.1.4</ecNumber>
    </recommendedName>
</protein>
<evidence type="ECO:0000256" key="2">
    <source>
        <dbReference type="ARBA" id="ARBA00022801"/>
    </source>
</evidence>
<evidence type="ECO:0000256" key="4">
    <source>
        <dbReference type="ARBA" id="ARBA00023295"/>
    </source>
</evidence>
<feature type="domain" description="SLH" evidence="9">
    <location>
        <begin position="974"/>
        <end position="1037"/>
    </location>
</feature>